<evidence type="ECO:0000256" key="1">
    <source>
        <dbReference type="ARBA" id="ARBA00022676"/>
    </source>
</evidence>
<evidence type="ECO:0000259" key="4">
    <source>
        <dbReference type="Pfam" id="PF13439"/>
    </source>
</evidence>
<dbReference type="PANTHER" id="PTHR12526">
    <property type="entry name" value="GLYCOSYLTRANSFERASE"/>
    <property type="match status" value="1"/>
</dbReference>
<dbReference type="Gene3D" id="3.40.50.2000">
    <property type="entry name" value="Glycogen Phosphorylase B"/>
    <property type="match status" value="2"/>
</dbReference>
<keyword evidence="6" id="KW-1185">Reference proteome</keyword>
<name>A0ABV2HDV2_9HYPH</name>
<evidence type="ECO:0000259" key="3">
    <source>
        <dbReference type="Pfam" id="PF00534"/>
    </source>
</evidence>
<dbReference type="Proteomes" id="UP001549031">
    <property type="component" value="Unassembled WGS sequence"/>
</dbReference>
<dbReference type="InterPro" id="IPR001296">
    <property type="entry name" value="Glyco_trans_1"/>
</dbReference>
<evidence type="ECO:0000313" key="5">
    <source>
        <dbReference type="EMBL" id="MET3588726.1"/>
    </source>
</evidence>
<comment type="caution">
    <text evidence="5">The sequence shown here is derived from an EMBL/GenBank/DDBJ whole genome shotgun (WGS) entry which is preliminary data.</text>
</comment>
<accession>A0ABV2HDV2</accession>
<evidence type="ECO:0000313" key="6">
    <source>
        <dbReference type="Proteomes" id="UP001549031"/>
    </source>
</evidence>
<dbReference type="RefSeq" id="WP_247246352.1">
    <property type="nucleotide sequence ID" value="NZ_JALJRA010000031.1"/>
</dbReference>
<proteinExistence type="predicted"/>
<keyword evidence="1" id="KW-0328">Glycosyltransferase</keyword>
<reference evidence="5 6" key="1">
    <citation type="submission" date="2024-06" db="EMBL/GenBank/DDBJ databases">
        <title>Genomic Encyclopedia of Type Strains, Phase IV (KMG-IV): sequencing the most valuable type-strain genomes for metagenomic binning, comparative biology and taxonomic classification.</title>
        <authorList>
            <person name="Goeker M."/>
        </authorList>
    </citation>
    <scope>NUCLEOTIDE SEQUENCE [LARGE SCALE GENOMIC DNA]</scope>
    <source>
        <strain evidence="5 6">DSM 105042</strain>
    </source>
</reference>
<dbReference type="Pfam" id="PF13439">
    <property type="entry name" value="Glyco_transf_4"/>
    <property type="match status" value="1"/>
</dbReference>
<sequence>MADAAKLRILHCFRSPVGGIFRHVRDLVEEHRAAGHEVGILCDSSTGGAYEDRLFDGIRPYLSLGLTRIPMRRSIAPSDLSALRRSYKHIKSLQPDILHGHGAKGGVLTRLIGTALRANRSRVARLYSPHGGSLHFDRSSASGQAVLRIERFQERFTDSLVFVCDYERRTYEAKVGKPTIRSQVILNGVKWSEFKPISTTDDAADFLYIGMLRDLKGPDVFIDAFARTERALGRPLSALMVGDGPDHDRYETMINERGLGRRIRMMPAMPAREAFATARIVVVPSRAEAMPYIVIEALAAQKPVIASRVGGIPEILGANSEALATPGDAQDLSQIMATAATDPGWQERVMPKPDDFRSVFSSSVMAQSMLMLYRSLLENPPLKVS</sequence>
<dbReference type="SUPFAM" id="SSF53756">
    <property type="entry name" value="UDP-Glycosyltransferase/glycogen phosphorylase"/>
    <property type="match status" value="1"/>
</dbReference>
<protein>
    <submittedName>
        <fullName evidence="5">Glycosyltransferase involved in cell wall biosynthesis</fullName>
    </submittedName>
</protein>
<feature type="domain" description="Glycosyltransferase subfamily 4-like N-terminal" evidence="4">
    <location>
        <begin position="17"/>
        <end position="189"/>
    </location>
</feature>
<feature type="domain" description="Glycosyl transferase family 1" evidence="3">
    <location>
        <begin position="192"/>
        <end position="344"/>
    </location>
</feature>
<evidence type="ECO:0000256" key="2">
    <source>
        <dbReference type="ARBA" id="ARBA00022679"/>
    </source>
</evidence>
<dbReference type="EMBL" id="JBEPLJ010000031">
    <property type="protein sequence ID" value="MET3588726.1"/>
    <property type="molecule type" value="Genomic_DNA"/>
</dbReference>
<keyword evidence="2" id="KW-0808">Transferase</keyword>
<dbReference type="CDD" id="cd03801">
    <property type="entry name" value="GT4_PimA-like"/>
    <property type="match status" value="1"/>
</dbReference>
<organism evidence="5 6">
    <name type="scientific">Pseudorhizobium tarimense</name>
    <dbReference type="NCBI Taxonomy" id="1079109"/>
    <lineage>
        <taxon>Bacteria</taxon>
        <taxon>Pseudomonadati</taxon>
        <taxon>Pseudomonadota</taxon>
        <taxon>Alphaproteobacteria</taxon>
        <taxon>Hyphomicrobiales</taxon>
        <taxon>Rhizobiaceae</taxon>
        <taxon>Rhizobium/Agrobacterium group</taxon>
        <taxon>Pseudorhizobium</taxon>
    </lineage>
</organism>
<dbReference type="InterPro" id="IPR028098">
    <property type="entry name" value="Glyco_trans_4-like_N"/>
</dbReference>
<dbReference type="PANTHER" id="PTHR12526:SF510">
    <property type="entry name" value="D-INOSITOL 3-PHOSPHATE GLYCOSYLTRANSFERASE"/>
    <property type="match status" value="1"/>
</dbReference>
<gene>
    <name evidence="5" type="ORF">ABID21_004864</name>
</gene>
<dbReference type="Pfam" id="PF00534">
    <property type="entry name" value="Glycos_transf_1"/>
    <property type="match status" value="1"/>
</dbReference>